<dbReference type="Gene3D" id="1.20.1250.20">
    <property type="entry name" value="MFS general substrate transporter like domains"/>
    <property type="match status" value="1"/>
</dbReference>
<dbReference type="PANTHER" id="PTHR43826:SF8">
    <property type="entry name" value="MAJOR FACILITATOR SUPERFAMILY (MFS) PROFILE DOMAIN-CONTAINING PROTEIN"/>
    <property type="match status" value="1"/>
</dbReference>
<comment type="caution">
    <text evidence="8">The sequence shown here is derived from an EMBL/GenBank/DDBJ whole genome shotgun (WGS) entry which is preliminary data.</text>
</comment>
<feature type="transmembrane region" description="Helical" evidence="6">
    <location>
        <begin position="78"/>
        <end position="98"/>
    </location>
</feature>
<sequence>MKPLYIRAGFKRVRWFVFFLLIGSFMLGFFHRFAPGAFAEEISGEFGISASALGTLAAMHFYTYTAMQIPAGIWVDRWGTRFTVSVGAVIAAVGSLWFGLSPTFAWATVGPLLVGIGVSGIFVGMMKTNSLWFSPRHYGAVSGVTMLLGNAGAVMAAGPLAWLLLWFSWRNVLVAAGILSVLLALLTYMWVRDRPEQAGFSSSGQGW</sequence>
<name>A0ABU1IPT5_9BACL</name>
<keyword evidence="5 6" id="KW-0472">Membrane</keyword>
<feature type="transmembrane region" description="Helical" evidence="6">
    <location>
        <begin position="138"/>
        <end position="166"/>
    </location>
</feature>
<dbReference type="InterPro" id="IPR011701">
    <property type="entry name" value="MFS"/>
</dbReference>
<keyword evidence="3 6" id="KW-0812">Transmembrane</keyword>
<dbReference type="InterPro" id="IPR020846">
    <property type="entry name" value="MFS_dom"/>
</dbReference>
<evidence type="ECO:0000313" key="8">
    <source>
        <dbReference type="EMBL" id="MDR6226731.1"/>
    </source>
</evidence>
<dbReference type="SUPFAM" id="SSF103473">
    <property type="entry name" value="MFS general substrate transporter"/>
    <property type="match status" value="1"/>
</dbReference>
<accession>A0ABU1IPT5</accession>
<feature type="domain" description="Major facilitator superfamily (MFS) profile" evidence="7">
    <location>
        <begin position="16"/>
        <end position="207"/>
    </location>
</feature>
<feature type="transmembrane region" description="Helical" evidence="6">
    <location>
        <begin position="46"/>
        <end position="66"/>
    </location>
</feature>
<feature type="transmembrane region" description="Helical" evidence="6">
    <location>
        <begin position="104"/>
        <end position="126"/>
    </location>
</feature>
<dbReference type="Pfam" id="PF07690">
    <property type="entry name" value="MFS_1"/>
    <property type="match status" value="1"/>
</dbReference>
<evidence type="ECO:0000256" key="3">
    <source>
        <dbReference type="ARBA" id="ARBA00022692"/>
    </source>
</evidence>
<dbReference type="Proteomes" id="UP001185012">
    <property type="component" value="Unassembled WGS sequence"/>
</dbReference>
<proteinExistence type="predicted"/>
<reference evidence="8 9" key="1">
    <citation type="submission" date="2023-07" db="EMBL/GenBank/DDBJ databases">
        <title>Genomic Encyclopedia of Type Strains, Phase IV (KMG-IV): sequencing the most valuable type-strain genomes for metagenomic binning, comparative biology and taxonomic classification.</title>
        <authorList>
            <person name="Goeker M."/>
        </authorList>
    </citation>
    <scope>NUCLEOTIDE SEQUENCE [LARGE SCALE GENOMIC DNA]</scope>
    <source>
        <strain evidence="8 9">DSM 45903</strain>
    </source>
</reference>
<dbReference type="RefSeq" id="WP_309867046.1">
    <property type="nucleotide sequence ID" value="NZ_JAVDQG010000006.1"/>
</dbReference>
<evidence type="ECO:0000259" key="7">
    <source>
        <dbReference type="PROSITE" id="PS50850"/>
    </source>
</evidence>
<evidence type="ECO:0000256" key="2">
    <source>
        <dbReference type="ARBA" id="ARBA00022448"/>
    </source>
</evidence>
<feature type="transmembrane region" description="Helical" evidence="6">
    <location>
        <begin position="172"/>
        <end position="191"/>
    </location>
</feature>
<protein>
    <submittedName>
        <fullName evidence="8">Sugar phosphate permease</fullName>
    </submittedName>
</protein>
<keyword evidence="9" id="KW-1185">Reference proteome</keyword>
<evidence type="ECO:0000256" key="1">
    <source>
        <dbReference type="ARBA" id="ARBA00004651"/>
    </source>
</evidence>
<comment type="subcellular location">
    <subcellularLocation>
        <location evidence="1">Cell membrane</location>
        <topology evidence="1">Multi-pass membrane protein</topology>
    </subcellularLocation>
</comment>
<evidence type="ECO:0000313" key="9">
    <source>
        <dbReference type="Proteomes" id="UP001185012"/>
    </source>
</evidence>
<keyword evidence="2" id="KW-0813">Transport</keyword>
<dbReference type="EMBL" id="JAVDQG010000006">
    <property type="protein sequence ID" value="MDR6226731.1"/>
    <property type="molecule type" value="Genomic_DNA"/>
</dbReference>
<keyword evidence="4 6" id="KW-1133">Transmembrane helix</keyword>
<organism evidence="8 9">
    <name type="scientific">Desmospora profundinema</name>
    <dbReference type="NCBI Taxonomy" id="1571184"/>
    <lineage>
        <taxon>Bacteria</taxon>
        <taxon>Bacillati</taxon>
        <taxon>Bacillota</taxon>
        <taxon>Bacilli</taxon>
        <taxon>Bacillales</taxon>
        <taxon>Thermoactinomycetaceae</taxon>
        <taxon>Desmospora</taxon>
    </lineage>
</organism>
<evidence type="ECO:0000256" key="5">
    <source>
        <dbReference type="ARBA" id="ARBA00023136"/>
    </source>
</evidence>
<dbReference type="PANTHER" id="PTHR43826">
    <property type="entry name" value="GLUCOSE-6-PHOSPHATE EXCHANGER SLC37A4"/>
    <property type="match status" value="1"/>
</dbReference>
<feature type="transmembrane region" description="Helical" evidence="6">
    <location>
        <begin position="12"/>
        <end position="34"/>
    </location>
</feature>
<gene>
    <name evidence="8" type="ORF">JOE21_002741</name>
</gene>
<evidence type="ECO:0000256" key="6">
    <source>
        <dbReference type="SAM" id="Phobius"/>
    </source>
</evidence>
<dbReference type="InterPro" id="IPR051337">
    <property type="entry name" value="OPA_Antiporter"/>
</dbReference>
<dbReference type="InterPro" id="IPR036259">
    <property type="entry name" value="MFS_trans_sf"/>
</dbReference>
<dbReference type="PROSITE" id="PS50850">
    <property type="entry name" value="MFS"/>
    <property type="match status" value="1"/>
</dbReference>
<evidence type="ECO:0000256" key="4">
    <source>
        <dbReference type="ARBA" id="ARBA00022989"/>
    </source>
</evidence>